<reference evidence="1 2" key="1">
    <citation type="journal article" date="2021" name="BMC Genomics">
        <title>Datura genome reveals duplications of psychoactive alkaloid biosynthetic genes and high mutation rate following tissue culture.</title>
        <authorList>
            <person name="Rajewski A."/>
            <person name="Carter-House D."/>
            <person name="Stajich J."/>
            <person name="Litt A."/>
        </authorList>
    </citation>
    <scope>NUCLEOTIDE SEQUENCE [LARGE SCALE GENOMIC DNA]</scope>
    <source>
        <strain evidence="1">AR-01</strain>
    </source>
</reference>
<feature type="non-terminal residue" evidence="1">
    <location>
        <position position="1"/>
    </location>
</feature>
<comment type="caution">
    <text evidence="1">The sequence shown here is derived from an EMBL/GenBank/DDBJ whole genome shotgun (WGS) entry which is preliminary data.</text>
</comment>
<protein>
    <submittedName>
        <fullName evidence="1">Uncharacterized protein</fullName>
    </submittedName>
</protein>
<accession>A0ABS8SZJ0</accession>
<proteinExistence type="predicted"/>
<evidence type="ECO:0000313" key="2">
    <source>
        <dbReference type="Proteomes" id="UP000823775"/>
    </source>
</evidence>
<evidence type="ECO:0000313" key="1">
    <source>
        <dbReference type="EMBL" id="MCD7463727.1"/>
    </source>
</evidence>
<gene>
    <name evidence="1" type="ORF">HAX54_051286</name>
</gene>
<dbReference type="EMBL" id="JACEIK010000910">
    <property type="protein sequence ID" value="MCD7463727.1"/>
    <property type="molecule type" value="Genomic_DNA"/>
</dbReference>
<organism evidence="1 2">
    <name type="scientific">Datura stramonium</name>
    <name type="common">Jimsonweed</name>
    <name type="synonym">Common thornapple</name>
    <dbReference type="NCBI Taxonomy" id="4076"/>
    <lineage>
        <taxon>Eukaryota</taxon>
        <taxon>Viridiplantae</taxon>
        <taxon>Streptophyta</taxon>
        <taxon>Embryophyta</taxon>
        <taxon>Tracheophyta</taxon>
        <taxon>Spermatophyta</taxon>
        <taxon>Magnoliopsida</taxon>
        <taxon>eudicotyledons</taxon>
        <taxon>Gunneridae</taxon>
        <taxon>Pentapetalae</taxon>
        <taxon>asterids</taxon>
        <taxon>lamiids</taxon>
        <taxon>Solanales</taxon>
        <taxon>Solanaceae</taxon>
        <taxon>Solanoideae</taxon>
        <taxon>Datureae</taxon>
        <taxon>Datura</taxon>
    </lineage>
</organism>
<sequence length="53" mass="5856">AQTSLWLESYDRPGRPYVVETLDFVSSDPLQLEVLQGSFRSSAALVSVTPSRV</sequence>
<dbReference type="Proteomes" id="UP000823775">
    <property type="component" value="Unassembled WGS sequence"/>
</dbReference>
<name>A0ABS8SZJ0_DATST</name>
<keyword evidence="2" id="KW-1185">Reference proteome</keyword>